<evidence type="ECO:0000259" key="4">
    <source>
        <dbReference type="Pfam" id="PF21922"/>
    </source>
</evidence>
<feature type="compositionally biased region" description="Basic residues" evidence="1">
    <location>
        <begin position="1"/>
        <end position="13"/>
    </location>
</feature>
<dbReference type="Gene3D" id="3.90.1310.10">
    <property type="entry name" value="Penicillin-binding protein 2a (Domain 2)"/>
    <property type="match status" value="1"/>
</dbReference>
<gene>
    <name evidence="5" type="ORF">H9747_13435</name>
</gene>
<feature type="domain" description="Penicillin-binding protein transpeptidase" evidence="3">
    <location>
        <begin position="186"/>
        <end position="495"/>
    </location>
</feature>
<organism evidence="5 6">
    <name type="scientific">Candidatus Blautia stercorigallinarum</name>
    <dbReference type="NCBI Taxonomy" id="2838501"/>
    <lineage>
        <taxon>Bacteria</taxon>
        <taxon>Bacillati</taxon>
        <taxon>Bacillota</taxon>
        <taxon>Clostridia</taxon>
        <taxon>Lachnospirales</taxon>
        <taxon>Lachnospiraceae</taxon>
        <taxon>Blautia</taxon>
    </lineage>
</organism>
<evidence type="ECO:0000313" key="5">
    <source>
        <dbReference type="EMBL" id="HIV39973.1"/>
    </source>
</evidence>
<dbReference type="Proteomes" id="UP000886814">
    <property type="component" value="Unassembled WGS sequence"/>
</dbReference>
<protein>
    <submittedName>
        <fullName evidence="5">Penicillin-binding protein 2</fullName>
    </submittedName>
</protein>
<dbReference type="Pfam" id="PF21922">
    <property type="entry name" value="PBP_dimer_2"/>
    <property type="match status" value="1"/>
</dbReference>
<keyword evidence="2" id="KW-0812">Transmembrane</keyword>
<name>A0A9D1TG96_9FIRM</name>
<sequence>MRMRNLNGKKKKYEKQLRREEELQKKKRKKAKRRKNREYTIVSYFFVLIFVSLIVYMGYFNIWERDDIISSPYNSRQNQAEDRIVRGSILSADGQTLAYTQTDSEGNETRVYPYGNMFAHVVGYVSNGKNGLEALANSSLMSTHHEYVDRIKNEIMDLKNPGDNVVTTLDTRLQEVAYNALGGYNGAVVVMDPQTGAVLASVSKPDFDPNTIEADWDTLANDSTNSSLLNRATQGAYPPGSIFKVVMSLAYLREHGTLDDFSYDCTGSITQEGHTIPCFDGEVHGQVDFTTAFAQSCNTAFVQIGLDLGADTIQKTAEDLLFNKELPISLDYRKSTIDLKKSEGIPFLMQSSIGQGTTLVSPMHMAMSTSAVANNGELMKPYYIDHVENDGGDVIKTTKPSVYKELMSESEAQTLKGLMEEVVNSGTGTQLSGESYSAAGKTGSAEYEGSDGSIRTHSWFIGFSNVEDPDLVVAVIAEGAGTGSRAAVPIAHEIFNAYYYG</sequence>
<evidence type="ECO:0000256" key="1">
    <source>
        <dbReference type="SAM" id="MobiDB-lite"/>
    </source>
</evidence>
<dbReference type="Gene3D" id="3.40.710.10">
    <property type="entry name" value="DD-peptidase/beta-lactamase superfamily"/>
    <property type="match status" value="1"/>
</dbReference>
<reference evidence="5" key="2">
    <citation type="submission" date="2021-04" db="EMBL/GenBank/DDBJ databases">
        <authorList>
            <person name="Gilroy R."/>
        </authorList>
    </citation>
    <scope>NUCLEOTIDE SEQUENCE</scope>
    <source>
        <strain evidence="5">CHK195-9823</strain>
    </source>
</reference>
<comment type="caution">
    <text evidence="5">The sequence shown here is derived from an EMBL/GenBank/DDBJ whole genome shotgun (WGS) entry which is preliminary data.</text>
</comment>
<accession>A0A9D1TG96</accession>
<dbReference type="GO" id="GO:0008658">
    <property type="term" value="F:penicillin binding"/>
    <property type="evidence" value="ECO:0007669"/>
    <property type="project" value="InterPro"/>
</dbReference>
<dbReference type="GO" id="GO:0005886">
    <property type="term" value="C:plasma membrane"/>
    <property type="evidence" value="ECO:0007669"/>
    <property type="project" value="TreeGrafter"/>
</dbReference>
<dbReference type="Pfam" id="PF00905">
    <property type="entry name" value="Transpeptidase"/>
    <property type="match status" value="1"/>
</dbReference>
<dbReference type="InterPro" id="IPR050515">
    <property type="entry name" value="Beta-lactam/transpept"/>
</dbReference>
<feature type="transmembrane region" description="Helical" evidence="2">
    <location>
        <begin position="39"/>
        <end position="59"/>
    </location>
</feature>
<feature type="region of interest" description="Disordered" evidence="1">
    <location>
        <begin position="1"/>
        <end position="31"/>
    </location>
</feature>
<dbReference type="InterPro" id="IPR012338">
    <property type="entry name" value="Beta-lactam/transpept-like"/>
</dbReference>
<dbReference type="GO" id="GO:0071555">
    <property type="term" value="P:cell wall organization"/>
    <property type="evidence" value="ECO:0007669"/>
    <property type="project" value="TreeGrafter"/>
</dbReference>
<evidence type="ECO:0000313" key="6">
    <source>
        <dbReference type="Proteomes" id="UP000886814"/>
    </source>
</evidence>
<feature type="compositionally biased region" description="Basic and acidic residues" evidence="1">
    <location>
        <begin position="14"/>
        <end position="24"/>
    </location>
</feature>
<dbReference type="InterPro" id="IPR054120">
    <property type="entry name" value="PBPA_dimer"/>
</dbReference>
<feature type="domain" description="Penicillin binding protein A dimerisation" evidence="4">
    <location>
        <begin position="86"/>
        <end position="165"/>
    </location>
</feature>
<dbReference type="AlphaFoldDB" id="A0A9D1TG96"/>
<evidence type="ECO:0000259" key="3">
    <source>
        <dbReference type="Pfam" id="PF00905"/>
    </source>
</evidence>
<proteinExistence type="predicted"/>
<dbReference type="SUPFAM" id="SSF56601">
    <property type="entry name" value="beta-lactamase/transpeptidase-like"/>
    <property type="match status" value="1"/>
</dbReference>
<dbReference type="InterPro" id="IPR001460">
    <property type="entry name" value="PCN-bd_Tpept"/>
</dbReference>
<dbReference type="EMBL" id="DXIQ01000092">
    <property type="protein sequence ID" value="HIV39973.1"/>
    <property type="molecule type" value="Genomic_DNA"/>
</dbReference>
<dbReference type="PANTHER" id="PTHR30627">
    <property type="entry name" value="PEPTIDOGLYCAN D,D-TRANSPEPTIDASE"/>
    <property type="match status" value="1"/>
</dbReference>
<reference evidence="5" key="1">
    <citation type="journal article" date="2021" name="PeerJ">
        <title>Extensive microbial diversity within the chicken gut microbiome revealed by metagenomics and culture.</title>
        <authorList>
            <person name="Gilroy R."/>
            <person name="Ravi A."/>
            <person name="Getino M."/>
            <person name="Pursley I."/>
            <person name="Horton D.L."/>
            <person name="Alikhan N.F."/>
            <person name="Baker D."/>
            <person name="Gharbi K."/>
            <person name="Hall N."/>
            <person name="Watson M."/>
            <person name="Adriaenssens E.M."/>
            <person name="Foster-Nyarko E."/>
            <person name="Jarju S."/>
            <person name="Secka A."/>
            <person name="Antonio M."/>
            <person name="Oren A."/>
            <person name="Chaudhuri R.R."/>
            <person name="La Ragione R."/>
            <person name="Hildebrand F."/>
            <person name="Pallen M.J."/>
        </authorList>
    </citation>
    <scope>NUCLEOTIDE SEQUENCE</scope>
    <source>
        <strain evidence="5">CHK195-9823</strain>
    </source>
</reference>
<keyword evidence="2" id="KW-0472">Membrane</keyword>
<keyword evidence="2" id="KW-1133">Transmembrane helix</keyword>
<dbReference type="GO" id="GO:0071972">
    <property type="term" value="F:peptidoglycan L,D-transpeptidase activity"/>
    <property type="evidence" value="ECO:0007669"/>
    <property type="project" value="TreeGrafter"/>
</dbReference>
<dbReference type="PANTHER" id="PTHR30627:SF24">
    <property type="entry name" value="PENICILLIN-BINDING PROTEIN 4B"/>
    <property type="match status" value="1"/>
</dbReference>
<evidence type="ECO:0000256" key="2">
    <source>
        <dbReference type="SAM" id="Phobius"/>
    </source>
</evidence>